<keyword evidence="2" id="KW-1185">Reference proteome</keyword>
<dbReference type="Proteomes" id="UP000230233">
    <property type="component" value="Chromosome X"/>
</dbReference>
<name>A0A2G5SKB7_9PELO</name>
<dbReference type="EMBL" id="PDUG01000006">
    <property type="protein sequence ID" value="PIC15359.1"/>
    <property type="molecule type" value="Genomic_DNA"/>
</dbReference>
<proteinExistence type="predicted"/>
<dbReference type="AlphaFoldDB" id="A0A2G5SKB7"/>
<protein>
    <submittedName>
        <fullName evidence="1">Uncharacterized protein</fullName>
    </submittedName>
</protein>
<evidence type="ECO:0000313" key="1">
    <source>
        <dbReference type="EMBL" id="PIC15359.1"/>
    </source>
</evidence>
<sequence>MQILEKTEHRLQKKTAEYYNFWFEGPPKDEHSEGDQNKTVKLTVKKATDRLDQEIVFPFDEYQLKWNFDY</sequence>
<comment type="caution">
    <text evidence="1">The sequence shown here is derived from an EMBL/GenBank/DDBJ whole genome shotgun (WGS) entry which is preliminary data.</text>
</comment>
<evidence type="ECO:0000313" key="2">
    <source>
        <dbReference type="Proteomes" id="UP000230233"/>
    </source>
</evidence>
<reference evidence="2" key="1">
    <citation type="submission" date="2017-10" db="EMBL/GenBank/DDBJ databases">
        <title>Rapid genome shrinkage in a self-fertile nematode reveals novel sperm competition proteins.</title>
        <authorList>
            <person name="Yin D."/>
            <person name="Schwarz E.M."/>
            <person name="Thomas C.G."/>
            <person name="Felde R.L."/>
            <person name="Korf I.F."/>
            <person name="Cutter A.D."/>
            <person name="Schartner C.M."/>
            <person name="Ralston E.J."/>
            <person name="Meyer B.J."/>
            <person name="Haag E.S."/>
        </authorList>
    </citation>
    <scope>NUCLEOTIDE SEQUENCE [LARGE SCALE GENOMIC DNA]</scope>
    <source>
        <strain evidence="2">JU1422</strain>
    </source>
</reference>
<organism evidence="1 2">
    <name type="scientific">Caenorhabditis nigoni</name>
    <dbReference type="NCBI Taxonomy" id="1611254"/>
    <lineage>
        <taxon>Eukaryota</taxon>
        <taxon>Metazoa</taxon>
        <taxon>Ecdysozoa</taxon>
        <taxon>Nematoda</taxon>
        <taxon>Chromadorea</taxon>
        <taxon>Rhabditida</taxon>
        <taxon>Rhabditina</taxon>
        <taxon>Rhabditomorpha</taxon>
        <taxon>Rhabditoidea</taxon>
        <taxon>Rhabditidae</taxon>
        <taxon>Peloderinae</taxon>
        <taxon>Caenorhabditis</taxon>
    </lineage>
</organism>
<gene>
    <name evidence="1" type="primary">Cnig_chr_X.g22367</name>
    <name evidence="1" type="ORF">B9Z55_022367</name>
</gene>
<accession>A0A2G5SKB7</accession>